<dbReference type="GO" id="GO:0005886">
    <property type="term" value="C:plasma membrane"/>
    <property type="evidence" value="ECO:0007669"/>
    <property type="project" value="TreeGrafter"/>
</dbReference>
<gene>
    <name evidence="8" type="ORF">BABINDRAFT_6413</name>
</gene>
<dbReference type="PANTHER" id="PTHR43791">
    <property type="entry name" value="PERMEASE-RELATED"/>
    <property type="match status" value="1"/>
</dbReference>
<evidence type="ECO:0000256" key="7">
    <source>
        <dbReference type="SAM" id="Phobius"/>
    </source>
</evidence>
<keyword evidence="9" id="KW-1185">Reference proteome</keyword>
<evidence type="ECO:0000256" key="2">
    <source>
        <dbReference type="ARBA" id="ARBA00022448"/>
    </source>
</evidence>
<feature type="transmembrane region" description="Helical" evidence="7">
    <location>
        <begin position="192"/>
        <end position="215"/>
    </location>
</feature>
<evidence type="ECO:0000256" key="5">
    <source>
        <dbReference type="ARBA" id="ARBA00023136"/>
    </source>
</evidence>
<dbReference type="RefSeq" id="XP_018987088.1">
    <property type="nucleotide sequence ID" value="XM_019132425.1"/>
</dbReference>
<dbReference type="Pfam" id="PF07690">
    <property type="entry name" value="MFS_1"/>
    <property type="match status" value="1"/>
</dbReference>
<evidence type="ECO:0000313" key="8">
    <source>
        <dbReference type="EMBL" id="ODQ81760.1"/>
    </source>
</evidence>
<feature type="transmembrane region" description="Helical" evidence="7">
    <location>
        <begin position="72"/>
        <end position="92"/>
    </location>
</feature>
<dbReference type="EMBL" id="KV454427">
    <property type="protein sequence ID" value="ODQ81760.1"/>
    <property type="molecule type" value="Genomic_DNA"/>
</dbReference>
<dbReference type="GO" id="GO:0015233">
    <property type="term" value="F:pantothenate transmembrane transporter activity"/>
    <property type="evidence" value="ECO:0007669"/>
    <property type="project" value="TreeGrafter"/>
</dbReference>
<dbReference type="InterPro" id="IPR036259">
    <property type="entry name" value="MFS_trans_sf"/>
</dbReference>
<dbReference type="PANTHER" id="PTHR43791:SF4">
    <property type="entry name" value="PANTOTHENATE TRANSPORTER FEN2"/>
    <property type="match status" value="1"/>
</dbReference>
<evidence type="ECO:0000256" key="4">
    <source>
        <dbReference type="ARBA" id="ARBA00022989"/>
    </source>
</evidence>
<dbReference type="InterPro" id="IPR011701">
    <property type="entry name" value="MFS"/>
</dbReference>
<dbReference type="SUPFAM" id="SSF103473">
    <property type="entry name" value="MFS general substrate transporter"/>
    <property type="match status" value="1"/>
</dbReference>
<organism evidence="8 9">
    <name type="scientific">Babjeviella inositovora NRRL Y-12698</name>
    <dbReference type="NCBI Taxonomy" id="984486"/>
    <lineage>
        <taxon>Eukaryota</taxon>
        <taxon>Fungi</taxon>
        <taxon>Dikarya</taxon>
        <taxon>Ascomycota</taxon>
        <taxon>Saccharomycotina</taxon>
        <taxon>Pichiomycetes</taxon>
        <taxon>Serinales incertae sedis</taxon>
        <taxon>Babjeviella</taxon>
    </lineage>
</organism>
<sequence>MWPVFSKAQVIVWGKPLPTQKERDLLRKIDWFVLSFVCLNYWINYLDRSNVANAYVSGMQEDLHMVGNQYNIVNTCFTVGYVVGMIPNNLILLRVSPRYWLSICSMSWGLLTLGMYKVHSYQQICVIRFFQGLFEASTFVGTHLILGSWYTADELAKRTAIFTSSGLMGSLFSSFMQSAIHSTMDGRHGLAGWRWLFIIDFVITVPVCVYGFIFFPGVPERCTAFYFSEEERHMAAVRVPAPKRTQLDWTVVRRVFGRWHWWFFSLLWVFGGENVSYASNSLFALWLKYFNYTIAQRNHYPMGVYGVGIVATFGSALYIDSSGAKNHWRVGVFISSATIVATILLLVHPFSPTYVFAAHYISGVAYAGQTAFFAWANQVCHDDLEERAVVLASMNMFSGAVNAWWSILFYGADTVPRFRKGCYAMLATTTCCALFCIAIRVLQLREESQKEIFNAEKLRYDELEGASHE</sequence>
<protein>
    <recommendedName>
        <fullName evidence="10">Major facilitator superfamily (MFS) profile domain-containing protein</fullName>
    </recommendedName>
</protein>
<comment type="similarity">
    <text evidence="6">Belongs to the major facilitator superfamily. Allantoate permease family.</text>
</comment>
<keyword evidence="5 7" id="KW-0472">Membrane</keyword>
<keyword evidence="2" id="KW-0813">Transport</keyword>
<dbReference type="AlphaFoldDB" id="A0A1E3QVS3"/>
<feature type="transmembrane region" description="Helical" evidence="7">
    <location>
        <begin position="25"/>
        <end position="43"/>
    </location>
</feature>
<feature type="transmembrane region" description="Helical" evidence="7">
    <location>
        <begin position="299"/>
        <end position="319"/>
    </location>
</feature>
<dbReference type="STRING" id="984486.A0A1E3QVS3"/>
<dbReference type="OrthoDB" id="3639251at2759"/>
<feature type="transmembrane region" description="Helical" evidence="7">
    <location>
        <begin position="159"/>
        <end position="180"/>
    </location>
</feature>
<keyword evidence="4 7" id="KW-1133">Transmembrane helix</keyword>
<dbReference type="Gene3D" id="1.20.1250.20">
    <property type="entry name" value="MFS general substrate transporter like domains"/>
    <property type="match status" value="1"/>
</dbReference>
<evidence type="ECO:0008006" key="10">
    <source>
        <dbReference type="Google" id="ProtNLM"/>
    </source>
</evidence>
<proteinExistence type="inferred from homology"/>
<name>A0A1E3QVS3_9ASCO</name>
<dbReference type="GO" id="GO:0098717">
    <property type="term" value="P:pantothenate import across plasma membrane"/>
    <property type="evidence" value="ECO:0007669"/>
    <property type="project" value="TreeGrafter"/>
</dbReference>
<feature type="transmembrane region" description="Helical" evidence="7">
    <location>
        <begin position="261"/>
        <end position="287"/>
    </location>
</feature>
<feature type="transmembrane region" description="Helical" evidence="7">
    <location>
        <begin position="331"/>
        <end position="351"/>
    </location>
</feature>
<feature type="transmembrane region" description="Helical" evidence="7">
    <location>
        <begin position="388"/>
        <end position="411"/>
    </location>
</feature>
<evidence type="ECO:0000256" key="6">
    <source>
        <dbReference type="ARBA" id="ARBA00037968"/>
    </source>
</evidence>
<reference evidence="9" key="1">
    <citation type="submission" date="2016-05" db="EMBL/GenBank/DDBJ databases">
        <title>Comparative genomics of biotechnologically important yeasts.</title>
        <authorList>
            <consortium name="DOE Joint Genome Institute"/>
            <person name="Riley R."/>
            <person name="Haridas S."/>
            <person name="Wolfe K.H."/>
            <person name="Lopes M.R."/>
            <person name="Hittinger C.T."/>
            <person name="Goker M."/>
            <person name="Salamov A."/>
            <person name="Wisecaver J."/>
            <person name="Long T.M."/>
            <person name="Aerts A.L."/>
            <person name="Barry K."/>
            <person name="Choi C."/>
            <person name="Clum A."/>
            <person name="Coughlan A.Y."/>
            <person name="Deshpande S."/>
            <person name="Douglass A.P."/>
            <person name="Hanson S.J."/>
            <person name="Klenk H.-P."/>
            <person name="Labutti K."/>
            <person name="Lapidus A."/>
            <person name="Lindquist E."/>
            <person name="Lipzen A."/>
            <person name="Meier-Kolthoff J.P."/>
            <person name="Ohm R.A."/>
            <person name="Otillar R.P."/>
            <person name="Pangilinan J."/>
            <person name="Peng Y."/>
            <person name="Rokas A."/>
            <person name="Rosa C.A."/>
            <person name="Scheuner C."/>
            <person name="Sibirny A.A."/>
            <person name="Slot J.C."/>
            <person name="Stielow J.B."/>
            <person name="Sun H."/>
            <person name="Kurtzman C.P."/>
            <person name="Blackwell M."/>
            <person name="Grigoriev I.V."/>
            <person name="Jeffries T.W."/>
        </authorList>
    </citation>
    <scope>NUCLEOTIDE SEQUENCE [LARGE SCALE GENOMIC DNA]</scope>
    <source>
        <strain evidence="9">NRRL Y-12698</strain>
    </source>
</reference>
<dbReference type="FunFam" id="1.20.1250.20:FF:000065">
    <property type="entry name" value="Putative MFS pantothenate transporter"/>
    <property type="match status" value="1"/>
</dbReference>
<evidence type="ECO:0000313" key="9">
    <source>
        <dbReference type="Proteomes" id="UP000094336"/>
    </source>
</evidence>
<dbReference type="GeneID" id="30150278"/>
<feature type="transmembrane region" description="Helical" evidence="7">
    <location>
        <begin position="423"/>
        <end position="442"/>
    </location>
</feature>
<feature type="transmembrane region" description="Helical" evidence="7">
    <location>
        <begin position="130"/>
        <end position="152"/>
    </location>
</feature>
<evidence type="ECO:0000256" key="1">
    <source>
        <dbReference type="ARBA" id="ARBA00004141"/>
    </source>
</evidence>
<feature type="transmembrane region" description="Helical" evidence="7">
    <location>
        <begin position="357"/>
        <end position="376"/>
    </location>
</feature>
<keyword evidence="3 7" id="KW-0812">Transmembrane</keyword>
<dbReference type="Proteomes" id="UP000094336">
    <property type="component" value="Unassembled WGS sequence"/>
</dbReference>
<comment type="subcellular location">
    <subcellularLocation>
        <location evidence="1">Membrane</location>
        <topology evidence="1">Multi-pass membrane protein</topology>
    </subcellularLocation>
</comment>
<evidence type="ECO:0000256" key="3">
    <source>
        <dbReference type="ARBA" id="ARBA00022692"/>
    </source>
</evidence>
<accession>A0A1E3QVS3</accession>
<feature type="transmembrane region" description="Helical" evidence="7">
    <location>
        <begin position="99"/>
        <end position="118"/>
    </location>
</feature>